<feature type="chain" id="PRO_5043364518" evidence="2">
    <location>
        <begin position="20"/>
        <end position="303"/>
    </location>
</feature>
<evidence type="ECO:0000313" key="4">
    <source>
        <dbReference type="Proteomes" id="UP001170717"/>
    </source>
</evidence>
<feature type="coiled-coil region" evidence="1">
    <location>
        <begin position="151"/>
        <end position="217"/>
    </location>
</feature>
<dbReference type="EMBL" id="JAUOQI010000002">
    <property type="protein sequence ID" value="MDO6576334.1"/>
    <property type="molecule type" value="Genomic_DNA"/>
</dbReference>
<dbReference type="Gene3D" id="3.40.50.300">
    <property type="entry name" value="P-loop containing nucleotide triphosphate hydrolases"/>
    <property type="match status" value="1"/>
</dbReference>
<evidence type="ECO:0000256" key="2">
    <source>
        <dbReference type="SAM" id="SignalP"/>
    </source>
</evidence>
<keyword evidence="2" id="KW-0732">Signal</keyword>
<dbReference type="RefSeq" id="WP_303537978.1">
    <property type="nucleotide sequence ID" value="NZ_JAUOQI010000002.1"/>
</dbReference>
<keyword evidence="1" id="KW-0175">Coiled coil</keyword>
<gene>
    <name evidence="3" type="ORF">Q4527_02985</name>
</gene>
<dbReference type="Proteomes" id="UP001170717">
    <property type="component" value="Unassembled WGS sequence"/>
</dbReference>
<comment type="caution">
    <text evidence="3">The sequence shown here is derived from an EMBL/GenBank/DDBJ whole genome shotgun (WGS) entry which is preliminary data.</text>
</comment>
<dbReference type="InterPro" id="IPR027417">
    <property type="entry name" value="P-loop_NTPase"/>
</dbReference>
<evidence type="ECO:0000313" key="3">
    <source>
        <dbReference type="EMBL" id="MDO6576334.1"/>
    </source>
</evidence>
<sequence length="303" mass="34047">MKRLLSLCLLTSVSALAFAQSNSASYASLSDELEIMSGVMNTAFRQNANPKGWRVSRLESSYLAGQGAVFTVSVRGKSADWIRDIETMVEGMPTPPAAPVAPEGGGIVFELSREWEDFAGEASRRIAEVFEDNNDQIRDIRSRSRELAWETRELERRKRDMSFELRQADDNRKEALQKEMQELESSLASINAQSAELEEEARQLEGEQQAKLAKQKESRQQAYRSFLANFEASIGGTFCRFGSGLRGLPEGEHVSMILKDFEYGDDNNKHDRIYVFSKANIKACVQERIDAEALLTSGTIYTF</sequence>
<accession>A0AAW7YVD3</accession>
<organism evidence="3 4">
    <name type="scientific">Alteromonas stellipolaris</name>
    <dbReference type="NCBI Taxonomy" id="233316"/>
    <lineage>
        <taxon>Bacteria</taxon>
        <taxon>Pseudomonadati</taxon>
        <taxon>Pseudomonadota</taxon>
        <taxon>Gammaproteobacteria</taxon>
        <taxon>Alteromonadales</taxon>
        <taxon>Alteromonadaceae</taxon>
        <taxon>Alteromonas/Salinimonas group</taxon>
        <taxon>Alteromonas</taxon>
    </lineage>
</organism>
<reference evidence="3" key="1">
    <citation type="submission" date="2023-07" db="EMBL/GenBank/DDBJ databases">
        <title>Genome content predicts the carbon catabolic preferences of heterotrophic bacteria.</title>
        <authorList>
            <person name="Gralka M."/>
        </authorList>
    </citation>
    <scope>NUCLEOTIDE SEQUENCE</scope>
    <source>
        <strain evidence="3">F2M12</strain>
    </source>
</reference>
<proteinExistence type="predicted"/>
<dbReference type="AlphaFoldDB" id="A0AAW7YVD3"/>
<name>A0AAW7YVD3_9ALTE</name>
<feature type="signal peptide" evidence="2">
    <location>
        <begin position="1"/>
        <end position="19"/>
    </location>
</feature>
<protein>
    <submittedName>
        <fullName evidence="3">Uncharacterized protein</fullName>
    </submittedName>
</protein>
<evidence type="ECO:0000256" key="1">
    <source>
        <dbReference type="SAM" id="Coils"/>
    </source>
</evidence>